<keyword evidence="1" id="KW-0637">Prenyltransferase</keyword>
<evidence type="ECO:0000259" key="2">
    <source>
        <dbReference type="Pfam" id="PF02441"/>
    </source>
</evidence>
<keyword evidence="1" id="KW-0285">Flavoprotein</keyword>
<comment type="caution">
    <text evidence="1">Lacks conserved residue(s) required for the propagation of feature annotation.</text>
</comment>
<name>A0A9E2W5D7_9BACT</name>
<feature type="binding site" evidence="1">
    <location>
        <position position="125"/>
    </location>
    <ligand>
        <name>FMN</name>
        <dbReference type="ChEBI" id="CHEBI:58210"/>
    </ligand>
</feature>
<feature type="domain" description="Flavoprotein" evidence="2">
    <location>
        <begin position="5"/>
        <end position="174"/>
    </location>
</feature>
<comment type="catalytic activity">
    <reaction evidence="1">
        <text>dimethylallyl phosphate + FMNH2 = prenylated FMNH2 + phosphate</text>
        <dbReference type="Rhea" id="RHEA:37743"/>
        <dbReference type="ChEBI" id="CHEBI:43474"/>
        <dbReference type="ChEBI" id="CHEBI:57618"/>
        <dbReference type="ChEBI" id="CHEBI:87467"/>
        <dbReference type="ChEBI" id="CHEBI:88052"/>
        <dbReference type="EC" id="2.5.1.129"/>
    </reaction>
</comment>
<dbReference type="RefSeq" id="WP_217792260.1">
    <property type="nucleotide sequence ID" value="NZ_JAHSPG010000012.1"/>
</dbReference>
<gene>
    <name evidence="1" type="primary">ubiX</name>
    <name evidence="3" type="ORF">KTO63_15395</name>
</gene>
<reference evidence="3" key="1">
    <citation type="submission" date="2021-06" db="EMBL/GenBank/DDBJ databases">
        <authorList>
            <person name="Huq M.A."/>
        </authorList>
    </citation>
    <scope>NUCLEOTIDE SEQUENCE</scope>
    <source>
        <strain evidence="3">MAH-26</strain>
    </source>
</reference>
<dbReference type="AlphaFoldDB" id="A0A9E2W5D7"/>
<feature type="binding site" evidence="1">
    <location>
        <begin position="12"/>
        <end position="14"/>
    </location>
    <ligand>
        <name>FMN</name>
        <dbReference type="ChEBI" id="CHEBI:58210"/>
    </ligand>
</feature>
<evidence type="ECO:0000313" key="3">
    <source>
        <dbReference type="EMBL" id="MBV4358548.1"/>
    </source>
</evidence>
<dbReference type="NCBIfam" id="TIGR00421">
    <property type="entry name" value="ubiX_pad"/>
    <property type="match status" value="1"/>
</dbReference>
<protein>
    <recommendedName>
        <fullName evidence="1">Flavin prenyltransferase UbiX</fullName>
        <ecNumber evidence="1">2.5.1.129</ecNumber>
    </recommendedName>
</protein>
<organism evidence="3 4">
    <name type="scientific">Pinibacter aurantiacus</name>
    <dbReference type="NCBI Taxonomy" id="2851599"/>
    <lineage>
        <taxon>Bacteria</taxon>
        <taxon>Pseudomonadati</taxon>
        <taxon>Bacteroidota</taxon>
        <taxon>Chitinophagia</taxon>
        <taxon>Chitinophagales</taxon>
        <taxon>Chitinophagaceae</taxon>
        <taxon>Pinibacter</taxon>
    </lineage>
</organism>
<keyword evidence="4" id="KW-1185">Reference proteome</keyword>
<comment type="similarity">
    <text evidence="1">Belongs to the UbiX/PAD1 family.</text>
</comment>
<accession>A0A9E2W5D7</accession>
<feature type="binding site" evidence="1">
    <location>
        <position position="155"/>
    </location>
    <ligand>
        <name>dimethylallyl phosphate</name>
        <dbReference type="ChEBI" id="CHEBI:88052"/>
    </ligand>
</feature>
<dbReference type="Proteomes" id="UP000812270">
    <property type="component" value="Unassembled WGS sequence"/>
</dbReference>
<dbReference type="Pfam" id="PF02441">
    <property type="entry name" value="Flavoprotein"/>
    <property type="match status" value="1"/>
</dbReference>
<dbReference type="EC" id="2.5.1.129" evidence="1"/>
<proteinExistence type="inferred from homology"/>
<keyword evidence="1" id="KW-0808">Transferase</keyword>
<feature type="binding site" evidence="1">
    <location>
        <position position="171"/>
    </location>
    <ligand>
        <name>dimethylallyl phosphate</name>
        <dbReference type="ChEBI" id="CHEBI:88052"/>
    </ligand>
</feature>
<dbReference type="InterPro" id="IPR003382">
    <property type="entry name" value="Flavoprotein"/>
</dbReference>
<dbReference type="HAMAP" id="MF_01984">
    <property type="entry name" value="ubiX_pad"/>
    <property type="match status" value="1"/>
</dbReference>
<dbReference type="InterPro" id="IPR004507">
    <property type="entry name" value="UbiX-like"/>
</dbReference>
<evidence type="ECO:0000313" key="4">
    <source>
        <dbReference type="Proteomes" id="UP000812270"/>
    </source>
</evidence>
<keyword evidence="1" id="KW-0288">FMN</keyword>
<dbReference type="GO" id="GO:0106141">
    <property type="term" value="F:flavin prenyltransferase activity"/>
    <property type="evidence" value="ECO:0007669"/>
    <property type="project" value="UniProtKB-EC"/>
</dbReference>
<feature type="binding site" evidence="1">
    <location>
        <position position="41"/>
    </location>
    <ligand>
        <name>FMN</name>
        <dbReference type="ChEBI" id="CHEBI:58210"/>
    </ligand>
</feature>
<feature type="binding site" evidence="1">
    <location>
        <begin position="90"/>
        <end position="93"/>
    </location>
    <ligand>
        <name>FMN</name>
        <dbReference type="ChEBI" id="CHEBI:58210"/>
    </ligand>
</feature>
<comment type="function">
    <text evidence="1">Flavin prenyltransferase that catalyzes the synthesis of the prenylated FMN cofactor (prenyl-FMN) for 4-hydroxy-3-polyprenylbenzoic acid decarboxylase UbiD. The prenyltransferase is metal-independent and links a dimethylallyl moiety from dimethylallyl monophosphate (DMAP) to the flavin N5 and C6 atoms of FMN.</text>
</comment>
<sequence length="188" mass="20805">MAKNRIVIAVTGASGSIYAKILMDKLMLLKEQWDEVGVVMTENAKTVWSTELGNEDYQKYPYKFYTQQDFFAPFASGSGQYNVMIIVPCSMGTLGRIAHGISNDLITRAADVVLKERRKLICVARETPYNLIHIRNMEAITLAGGIICPATPSFYSKPTTIDEAAATVVDRIIDLAGLSLTTFRWGTN</sequence>
<dbReference type="EMBL" id="JAHSPG010000012">
    <property type="protein sequence ID" value="MBV4358548.1"/>
    <property type="molecule type" value="Genomic_DNA"/>
</dbReference>
<evidence type="ECO:0000256" key="1">
    <source>
        <dbReference type="HAMAP-Rule" id="MF_01984"/>
    </source>
</evidence>
<comment type="caution">
    <text evidence="3">The sequence shown here is derived from an EMBL/GenBank/DDBJ whole genome shotgun (WGS) entry which is preliminary data.</text>
</comment>